<feature type="domain" description="ABC transmembrane type-1" evidence="8">
    <location>
        <begin position="99"/>
        <end position="288"/>
    </location>
</feature>
<name>A0ABN1ZE91_9MICO</name>
<feature type="transmembrane region" description="Helical" evidence="7">
    <location>
        <begin position="134"/>
        <end position="155"/>
    </location>
</feature>
<dbReference type="InterPro" id="IPR000515">
    <property type="entry name" value="MetI-like"/>
</dbReference>
<dbReference type="Gene3D" id="1.10.3720.10">
    <property type="entry name" value="MetI-like"/>
    <property type="match status" value="1"/>
</dbReference>
<evidence type="ECO:0000256" key="1">
    <source>
        <dbReference type="ARBA" id="ARBA00004651"/>
    </source>
</evidence>
<evidence type="ECO:0000256" key="7">
    <source>
        <dbReference type="RuleBase" id="RU363032"/>
    </source>
</evidence>
<feature type="transmembrane region" description="Helical" evidence="7">
    <location>
        <begin position="167"/>
        <end position="188"/>
    </location>
</feature>
<organism evidence="9 10">
    <name type="scientific">Curtobacterium herbarum</name>
    <dbReference type="NCBI Taxonomy" id="150122"/>
    <lineage>
        <taxon>Bacteria</taxon>
        <taxon>Bacillati</taxon>
        <taxon>Actinomycetota</taxon>
        <taxon>Actinomycetes</taxon>
        <taxon>Micrococcales</taxon>
        <taxon>Microbacteriaceae</taxon>
        <taxon>Curtobacterium</taxon>
    </lineage>
</organism>
<dbReference type="PANTHER" id="PTHR43744:SF12">
    <property type="entry name" value="ABC TRANSPORTER PERMEASE PROTEIN MG189-RELATED"/>
    <property type="match status" value="1"/>
</dbReference>
<keyword evidence="10" id="KW-1185">Reference proteome</keyword>
<comment type="caution">
    <text evidence="9">The sequence shown here is derived from an EMBL/GenBank/DDBJ whole genome shotgun (WGS) entry which is preliminary data.</text>
</comment>
<proteinExistence type="inferred from homology"/>
<dbReference type="PROSITE" id="PS50928">
    <property type="entry name" value="ABC_TM1"/>
    <property type="match status" value="1"/>
</dbReference>
<evidence type="ECO:0000256" key="5">
    <source>
        <dbReference type="ARBA" id="ARBA00022989"/>
    </source>
</evidence>
<dbReference type="CDD" id="cd06261">
    <property type="entry name" value="TM_PBP2"/>
    <property type="match status" value="1"/>
</dbReference>
<evidence type="ECO:0000256" key="2">
    <source>
        <dbReference type="ARBA" id="ARBA00022448"/>
    </source>
</evidence>
<keyword evidence="2 7" id="KW-0813">Transport</keyword>
<evidence type="ECO:0000259" key="8">
    <source>
        <dbReference type="PROSITE" id="PS50928"/>
    </source>
</evidence>
<dbReference type="PANTHER" id="PTHR43744">
    <property type="entry name" value="ABC TRANSPORTER PERMEASE PROTEIN MG189-RELATED-RELATED"/>
    <property type="match status" value="1"/>
</dbReference>
<dbReference type="InterPro" id="IPR035906">
    <property type="entry name" value="MetI-like_sf"/>
</dbReference>
<keyword evidence="6 7" id="KW-0472">Membrane</keyword>
<feature type="transmembrane region" description="Helical" evidence="7">
    <location>
        <begin position="103"/>
        <end position="125"/>
    </location>
</feature>
<dbReference type="Proteomes" id="UP001501742">
    <property type="component" value="Unassembled WGS sequence"/>
</dbReference>
<evidence type="ECO:0000256" key="4">
    <source>
        <dbReference type="ARBA" id="ARBA00022692"/>
    </source>
</evidence>
<keyword evidence="5 7" id="KW-1133">Transmembrane helix</keyword>
<keyword evidence="4 7" id="KW-0812">Transmembrane</keyword>
<feature type="transmembrane region" description="Helical" evidence="7">
    <location>
        <begin position="38"/>
        <end position="60"/>
    </location>
</feature>
<gene>
    <name evidence="9" type="ORF">GCM10009627_13200</name>
</gene>
<comment type="similarity">
    <text evidence="7">Belongs to the binding-protein-dependent transport system permease family.</text>
</comment>
<reference evidence="9 10" key="1">
    <citation type="journal article" date="2019" name="Int. J. Syst. Evol. Microbiol.">
        <title>The Global Catalogue of Microorganisms (GCM) 10K type strain sequencing project: providing services to taxonomists for standard genome sequencing and annotation.</title>
        <authorList>
            <consortium name="The Broad Institute Genomics Platform"/>
            <consortium name="The Broad Institute Genome Sequencing Center for Infectious Disease"/>
            <person name="Wu L."/>
            <person name="Ma J."/>
        </authorList>
    </citation>
    <scope>NUCLEOTIDE SEQUENCE [LARGE SCALE GENOMIC DNA]</scope>
    <source>
        <strain evidence="9 10">JCM 12140</strain>
    </source>
</reference>
<evidence type="ECO:0000256" key="3">
    <source>
        <dbReference type="ARBA" id="ARBA00022475"/>
    </source>
</evidence>
<evidence type="ECO:0000313" key="9">
    <source>
        <dbReference type="EMBL" id="GAA1492974.1"/>
    </source>
</evidence>
<comment type="subcellular location">
    <subcellularLocation>
        <location evidence="1 7">Cell membrane</location>
        <topology evidence="1 7">Multi-pass membrane protein</topology>
    </subcellularLocation>
</comment>
<dbReference type="SUPFAM" id="SSF161098">
    <property type="entry name" value="MetI-like"/>
    <property type="match status" value="1"/>
</dbReference>
<protein>
    <submittedName>
        <fullName evidence="9">Carbohydrate ABC transporter permease</fullName>
    </submittedName>
</protein>
<evidence type="ECO:0000256" key="6">
    <source>
        <dbReference type="ARBA" id="ARBA00023136"/>
    </source>
</evidence>
<sequence>MTGIIEAHGSKLSAATTAASRTRARGQVRPGRRGGSHWWIHVVLGVGGFVMAFPFIWQIIMALSTNAQVTSPTPVFWPGQLQWQNFAQVFERLPFLSQLGTSIWVTLIRTAAQIVLCTLAGYAFARMRFRGRGLILGIVLSILLVPSQVYLISQYQIVQGLGWLDTLAGIVAPGLFSAFGTFLMRTAFLSMPAELEEAARMDGANPFQTFWRIMLPLARPSMSVLAITTVLWSWNELLWPLVVSTRAGAMPLAAGLATLSSDRTVNYPVLMAASLMAMAPVLIMFIVLQRRVIDGLASSGLK</sequence>
<feature type="transmembrane region" description="Helical" evidence="7">
    <location>
        <begin position="209"/>
        <end position="234"/>
    </location>
</feature>
<keyword evidence="3" id="KW-1003">Cell membrane</keyword>
<dbReference type="RefSeq" id="WP_239539745.1">
    <property type="nucleotide sequence ID" value="NZ_BAAAJX010000005.1"/>
</dbReference>
<feature type="transmembrane region" description="Helical" evidence="7">
    <location>
        <begin position="269"/>
        <end position="288"/>
    </location>
</feature>
<dbReference type="EMBL" id="BAAAJX010000005">
    <property type="protein sequence ID" value="GAA1492974.1"/>
    <property type="molecule type" value="Genomic_DNA"/>
</dbReference>
<evidence type="ECO:0000313" key="10">
    <source>
        <dbReference type="Proteomes" id="UP001501742"/>
    </source>
</evidence>
<dbReference type="Pfam" id="PF00528">
    <property type="entry name" value="BPD_transp_1"/>
    <property type="match status" value="1"/>
</dbReference>
<accession>A0ABN1ZE91</accession>